<keyword evidence="4" id="KW-1185">Reference proteome</keyword>
<dbReference type="InterPro" id="IPR003779">
    <property type="entry name" value="CMD-like"/>
</dbReference>
<sequence>MGTLLTRATLAGSLAQVRHVVPVRPDAAPDLVRRVYAQVERDFGMLAPPLILHSPAPESLAASWLMLRESLLASGAVPRRAKELAATAVSIGNACPYCVEVHKATLDSLTRGRYAAEIAADRLAGIADPDLRRIAEWARTSGRREEVASRGVPLPAGEGGELTATAVTFHYLNRMVNVFLGESPLPPGVPVRARRGMMRLFGLVMGGVAQKTAEPGASLDLLAAAPAPEDLAWAADVPHLREAFARAVAVVEEAGRRSVPEPVRELVTAALAGWNGDPPGPGRAWAAEAVSALPAAHRAAGRLALLTALASYQVDQGVVDEYRRAEPDDRALVELTSWASLAAARRIGSWARPTPAAPPAPTRDLTMIPIERTAR</sequence>
<accession>A0ABV6U611</accession>
<evidence type="ECO:0000259" key="2">
    <source>
        <dbReference type="Pfam" id="PF02627"/>
    </source>
</evidence>
<evidence type="ECO:0000313" key="3">
    <source>
        <dbReference type="EMBL" id="MFC0863877.1"/>
    </source>
</evidence>
<organism evidence="3 4">
    <name type="scientific">Sphaerimonospora cavernae</name>
    <dbReference type="NCBI Taxonomy" id="1740611"/>
    <lineage>
        <taxon>Bacteria</taxon>
        <taxon>Bacillati</taxon>
        <taxon>Actinomycetota</taxon>
        <taxon>Actinomycetes</taxon>
        <taxon>Streptosporangiales</taxon>
        <taxon>Streptosporangiaceae</taxon>
        <taxon>Sphaerimonospora</taxon>
    </lineage>
</organism>
<protein>
    <submittedName>
        <fullName evidence="3">Carboxymuconolactone decarboxylase family protein</fullName>
    </submittedName>
</protein>
<dbReference type="InterPro" id="IPR029032">
    <property type="entry name" value="AhpD-like"/>
</dbReference>
<dbReference type="EMBL" id="JBHMQT010000035">
    <property type="protein sequence ID" value="MFC0863877.1"/>
    <property type="molecule type" value="Genomic_DNA"/>
</dbReference>
<evidence type="ECO:0000256" key="1">
    <source>
        <dbReference type="SAM" id="MobiDB-lite"/>
    </source>
</evidence>
<reference evidence="3 4" key="1">
    <citation type="submission" date="2024-09" db="EMBL/GenBank/DDBJ databases">
        <authorList>
            <person name="Sun Q."/>
            <person name="Mori K."/>
        </authorList>
    </citation>
    <scope>NUCLEOTIDE SEQUENCE [LARGE SCALE GENOMIC DNA]</scope>
    <source>
        <strain evidence="3 4">TBRC 1851</strain>
    </source>
</reference>
<gene>
    <name evidence="3" type="ORF">ACFHYQ_16350</name>
</gene>
<proteinExistence type="predicted"/>
<dbReference type="Gene3D" id="1.20.1290.10">
    <property type="entry name" value="AhpD-like"/>
    <property type="match status" value="1"/>
</dbReference>
<dbReference type="SUPFAM" id="SSF69118">
    <property type="entry name" value="AhpD-like"/>
    <property type="match status" value="1"/>
</dbReference>
<dbReference type="NCBIfam" id="TIGR00778">
    <property type="entry name" value="ahpD_dom"/>
    <property type="match status" value="1"/>
</dbReference>
<feature type="domain" description="Carboxymuconolactone decarboxylase-like" evidence="2">
    <location>
        <begin position="60"/>
        <end position="104"/>
    </location>
</feature>
<dbReference type="InterPro" id="IPR004675">
    <property type="entry name" value="AhpD_core"/>
</dbReference>
<comment type="caution">
    <text evidence="3">The sequence shown here is derived from an EMBL/GenBank/DDBJ whole genome shotgun (WGS) entry which is preliminary data.</text>
</comment>
<dbReference type="Proteomes" id="UP001589870">
    <property type="component" value="Unassembled WGS sequence"/>
</dbReference>
<evidence type="ECO:0000313" key="4">
    <source>
        <dbReference type="Proteomes" id="UP001589870"/>
    </source>
</evidence>
<feature type="region of interest" description="Disordered" evidence="1">
    <location>
        <begin position="352"/>
        <end position="375"/>
    </location>
</feature>
<dbReference type="RefSeq" id="WP_394302014.1">
    <property type="nucleotide sequence ID" value="NZ_JBHMQT010000035.1"/>
</dbReference>
<name>A0ABV6U611_9ACTN</name>
<dbReference type="Pfam" id="PF02627">
    <property type="entry name" value="CMD"/>
    <property type="match status" value="1"/>
</dbReference>